<keyword evidence="1" id="KW-1133">Transmembrane helix</keyword>
<organism evidence="2 3">
    <name type="scientific">Duganella vulcania</name>
    <dbReference type="NCBI Taxonomy" id="2692166"/>
    <lineage>
        <taxon>Bacteria</taxon>
        <taxon>Pseudomonadati</taxon>
        <taxon>Pseudomonadota</taxon>
        <taxon>Betaproteobacteria</taxon>
        <taxon>Burkholderiales</taxon>
        <taxon>Oxalobacteraceae</taxon>
        <taxon>Telluria group</taxon>
        <taxon>Duganella</taxon>
    </lineage>
</organism>
<dbReference type="RefSeq" id="WP_161084063.1">
    <property type="nucleotide sequence ID" value="NZ_WWCX01000019.1"/>
</dbReference>
<dbReference type="Proteomes" id="UP000447355">
    <property type="component" value="Unassembled WGS sequence"/>
</dbReference>
<evidence type="ECO:0000313" key="2">
    <source>
        <dbReference type="EMBL" id="MYM94910.1"/>
    </source>
</evidence>
<dbReference type="EMBL" id="WWCX01000019">
    <property type="protein sequence ID" value="MYM94910.1"/>
    <property type="molecule type" value="Genomic_DNA"/>
</dbReference>
<keyword evidence="1" id="KW-0472">Membrane</keyword>
<feature type="transmembrane region" description="Helical" evidence="1">
    <location>
        <begin position="57"/>
        <end position="80"/>
    </location>
</feature>
<reference evidence="2" key="1">
    <citation type="submission" date="2019-12" db="EMBL/GenBank/DDBJ databases">
        <title>Novel species isolated from a subtropical stream in China.</title>
        <authorList>
            <person name="Lu H."/>
        </authorList>
    </citation>
    <scope>NUCLEOTIDE SEQUENCE [LARGE SCALE GENOMIC DNA]</scope>
    <source>
        <strain evidence="2">FT81W</strain>
    </source>
</reference>
<evidence type="ECO:0000256" key="1">
    <source>
        <dbReference type="SAM" id="Phobius"/>
    </source>
</evidence>
<gene>
    <name evidence="2" type="ORF">GTP90_13655</name>
</gene>
<feature type="transmembrane region" description="Helical" evidence="1">
    <location>
        <begin position="30"/>
        <end position="51"/>
    </location>
</feature>
<protein>
    <submittedName>
        <fullName evidence="2">Uncharacterized protein</fullName>
    </submittedName>
</protein>
<proteinExistence type="predicted"/>
<keyword evidence="1" id="KW-0812">Transmembrane</keyword>
<evidence type="ECO:0000313" key="3">
    <source>
        <dbReference type="Proteomes" id="UP000447355"/>
    </source>
</evidence>
<sequence length="100" mass="10855">MLLSELDWAATGHFRLKVARRARKFGEFMLSNLMKTVGAFLTGLGGVYVGQHVAGELSFWAFIAFAVGLVLLSQAPTIALRERVLALEAKSNGGSSVEHY</sequence>
<comment type="caution">
    <text evidence="2">The sequence shown here is derived from an EMBL/GenBank/DDBJ whole genome shotgun (WGS) entry which is preliminary data.</text>
</comment>
<name>A0A845GN80_9BURK</name>
<accession>A0A845GN80</accession>
<dbReference type="AlphaFoldDB" id="A0A845GN80"/>